<dbReference type="RefSeq" id="WP_096177335.1">
    <property type="nucleotide sequence ID" value="NZ_NRGQ01000002.1"/>
</dbReference>
<evidence type="ECO:0000256" key="1">
    <source>
        <dbReference type="SAM" id="MobiDB-lite"/>
    </source>
</evidence>
<proteinExistence type="predicted"/>
<evidence type="ECO:0000313" key="3">
    <source>
        <dbReference type="Proteomes" id="UP000218620"/>
    </source>
</evidence>
<feature type="compositionally biased region" description="Acidic residues" evidence="1">
    <location>
        <begin position="54"/>
        <end position="70"/>
    </location>
</feature>
<comment type="caution">
    <text evidence="2">The sequence shown here is derived from an EMBL/GenBank/DDBJ whole genome shotgun (WGS) entry which is preliminary data.</text>
</comment>
<gene>
    <name evidence="2" type="ORF">CIK65_00595</name>
</gene>
<dbReference type="InterPro" id="IPR023393">
    <property type="entry name" value="START-like_dom_sf"/>
</dbReference>
<sequence>MTTTSPRLVNWENGTDLVIELPLAVDVATVWAKLIDSETAGSWFASFTVDDAAGETDSVDTPGDDSDEANGDGGESQPGITFDLGETRLHGEILSCEVEDHVLIELEDFGVLGIQLLALELTDGDATLLIFTQSAPDVESARLKAADFGPMWDTHLRLFARTLGLDVVEAGEEELLALYADLELEDSEAENGASDASASEDGGANEE</sequence>
<accession>A0A2A3YZL2</accession>
<dbReference type="EMBL" id="NRGQ01000002">
    <property type="protein sequence ID" value="PCC44698.1"/>
    <property type="molecule type" value="Genomic_DNA"/>
</dbReference>
<feature type="compositionally biased region" description="Low complexity" evidence="1">
    <location>
        <begin position="190"/>
        <end position="207"/>
    </location>
</feature>
<dbReference type="SUPFAM" id="SSF55961">
    <property type="entry name" value="Bet v1-like"/>
    <property type="match status" value="1"/>
</dbReference>
<dbReference type="Proteomes" id="UP000218620">
    <property type="component" value="Unassembled WGS sequence"/>
</dbReference>
<evidence type="ECO:0000313" key="2">
    <source>
        <dbReference type="EMBL" id="PCC44698.1"/>
    </source>
</evidence>
<feature type="region of interest" description="Disordered" evidence="1">
    <location>
        <begin position="186"/>
        <end position="207"/>
    </location>
</feature>
<organism evidence="2 3">
    <name type="scientific">Brevibacterium aurantiacum</name>
    <dbReference type="NCBI Taxonomy" id="273384"/>
    <lineage>
        <taxon>Bacteria</taxon>
        <taxon>Bacillati</taxon>
        <taxon>Actinomycetota</taxon>
        <taxon>Actinomycetes</taxon>
        <taxon>Micrococcales</taxon>
        <taxon>Brevibacteriaceae</taxon>
        <taxon>Brevibacterium</taxon>
    </lineage>
</organism>
<name>A0A2A3YZL2_BREAU</name>
<feature type="region of interest" description="Disordered" evidence="1">
    <location>
        <begin position="54"/>
        <end position="78"/>
    </location>
</feature>
<dbReference type="Gene3D" id="3.30.530.20">
    <property type="match status" value="1"/>
</dbReference>
<dbReference type="AlphaFoldDB" id="A0A2A3YZL2"/>
<evidence type="ECO:0008006" key="4">
    <source>
        <dbReference type="Google" id="ProtNLM"/>
    </source>
</evidence>
<protein>
    <recommendedName>
        <fullName evidence="4">ATPase</fullName>
    </recommendedName>
</protein>
<reference evidence="2 3" key="1">
    <citation type="journal article" date="2017" name="Elife">
        <title>Extensive horizontal gene transfer in cheese-associated bacteria.</title>
        <authorList>
            <person name="Bonham K.S."/>
            <person name="Wolfe B.E."/>
            <person name="Dutton R.J."/>
        </authorList>
    </citation>
    <scope>NUCLEOTIDE SEQUENCE [LARGE SCALE GENOMIC DNA]</scope>
    <source>
        <strain evidence="2 3">962_8</strain>
    </source>
</reference>